<comment type="caution">
    <text evidence="2">The sequence shown here is derived from an EMBL/GenBank/DDBJ whole genome shotgun (WGS) entry which is preliminary data.</text>
</comment>
<protein>
    <submittedName>
        <fullName evidence="2">Uncharacterized protein</fullName>
    </submittedName>
</protein>
<feature type="compositionally biased region" description="Low complexity" evidence="1">
    <location>
        <begin position="542"/>
        <end position="557"/>
    </location>
</feature>
<name>A0A1Q9EZW9_SYMMI</name>
<feature type="region of interest" description="Disordered" evidence="1">
    <location>
        <begin position="397"/>
        <end position="647"/>
    </location>
</feature>
<feature type="compositionally biased region" description="Acidic residues" evidence="1">
    <location>
        <begin position="608"/>
        <end position="623"/>
    </location>
</feature>
<feature type="compositionally biased region" description="Acidic residues" evidence="1">
    <location>
        <begin position="486"/>
        <end position="496"/>
    </location>
</feature>
<feature type="compositionally biased region" description="Acidic residues" evidence="1">
    <location>
        <begin position="526"/>
        <end position="537"/>
    </location>
</feature>
<feature type="compositionally biased region" description="Basic and acidic residues" evidence="1">
    <location>
        <begin position="784"/>
        <end position="809"/>
    </location>
</feature>
<keyword evidence="3" id="KW-1185">Reference proteome</keyword>
<evidence type="ECO:0000256" key="1">
    <source>
        <dbReference type="SAM" id="MobiDB-lite"/>
    </source>
</evidence>
<feature type="region of interest" description="Disordered" evidence="1">
    <location>
        <begin position="732"/>
        <end position="816"/>
    </location>
</feature>
<proteinExistence type="predicted"/>
<evidence type="ECO:0000313" key="2">
    <source>
        <dbReference type="EMBL" id="OLQ12978.1"/>
    </source>
</evidence>
<gene>
    <name evidence="2" type="ORF">AK812_SmicGene3085</name>
</gene>
<organism evidence="2 3">
    <name type="scientific">Symbiodinium microadriaticum</name>
    <name type="common">Dinoflagellate</name>
    <name type="synonym">Zooxanthella microadriatica</name>
    <dbReference type="NCBI Taxonomy" id="2951"/>
    <lineage>
        <taxon>Eukaryota</taxon>
        <taxon>Sar</taxon>
        <taxon>Alveolata</taxon>
        <taxon>Dinophyceae</taxon>
        <taxon>Suessiales</taxon>
        <taxon>Symbiodiniaceae</taxon>
        <taxon>Symbiodinium</taxon>
    </lineage>
</organism>
<sequence length="816" mass="91080">MTFRSFRARRRPVSVLGASLTFLAFGSALVRAPFADRIRAPEKGSAGGEPAPDLQEMLRKDILRNWANLAALGWLGRAYLSFDWLSWLGPQLFQLSPYDDGLTLQGFKVQLDDGTEEFEMTCTLKESSVLARGLPLCFNFRIKSGAARNESFSITGASLRRIGCDLLERSQRVEPVPCSMPASSLCDQINSKSDVKRLLVESLTETIFGPLAQVAEAAEAKAELESKQGGALGFSPRQEFWAREGSAEKWLECVNGYYFAEALVDVVGFVPGGGSGNQEALPDMSFLFYYDPTEPLNSENALMNVNPEVVCCYFPGLRPTDVLKGISGELIARTGGTEHPLVPVKTMRTELQETKFVTFEFFKLYKFHFFTHHNLNNNSNYNQFLLPLAPSVGATAGKRGIRSARGEERQRQRSARRQQSFDKGKGYSGKGKSGKKGGKKGEEDRGRSRSPRRPARGTDRPKSPPGEPPLRLRSRQRVPAKVEKKEEEEEEEEVPAEEPAPTVPKKEKKKKEKRRNRDRRRAKKEEEEERLEEELPEEGQPKSKGLAAAAPKSLAAAPPLPKGAPKPKVGRPTLPPKPKVRPGILRPKVPPKPKERPGILKPKGEEKKEEEEEKFEEEEEEEPRDSAGPSGIPLPVPPKGCNVRDPKLAGKRKRLRVVPLIKELQQNWGILNFHERSARLRQISPLLPPGSVGQSFLKVVEEPCSSCEDRQRKARPVFQAFAKGYLKRAQVRARRAKEVREEKKRKKKAKKAKKAAGVLLSEEEAEEASDEEEGGETAPPRPLGARDRRSPTPEDSSDEGRSVKRRFDGRVPVYGH</sequence>
<feature type="compositionally biased region" description="Acidic residues" evidence="1">
    <location>
        <begin position="761"/>
        <end position="775"/>
    </location>
</feature>
<dbReference type="EMBL" id="LSRX01000035">
    <property type="protein sequence ID" value="OLQ12978.1"/>
    <property type="molecule type" value="Genomic_DNA"/>
</dbReference>
<dbReference type="OrthoDB" id="443979at2759"/>
<feature type="compositionally biased region" description="Basic and acidic residues" evidence="1">
    <location>
        <begin position="592"/>
        <end position="607"/>
    </location>
</feature>
<dbReference type="AlphaFoldDB" id="A0A1Q9EZW9"/>
<dbReference type="Proteomes" id="UP000186817">
    <property type="component" value="Unassembled WGS sequence"/>
</dbReference>
<feature type="compositionally biased region" description="Basic residues" evidence="1">
    <location>
        <begin position="743"/>
        <end position="754"/>
    </location>
</feature>
<evidence type="ECO:0000313" key="3">
    <source>
        <dbReference type="Proteomes" id="UP000186817"/>
    </source>
</evidence>
<feature type="compositionally biased region" description="Basic residues" evidence="1">
    <location>
        <begin position="506"/>
        <end position="522"/>
    </location>
</feature>
<accession>A0A1Q9EZW9</accession>
<reference evidence="2 3" key="1">
    <citation type="submission" date="2016-02" db="EMBL/GenBank/DDBJ databases">
        <title>Genome analysis of coral dinoflagellate symbionts highlights evolutionary adaptations to a symbiotic lifestyle.</title>
        <authorList>
            <person name="Aranda M."/>
            <person name="Li Y."/>
            <person name="Liew Y.J."/>
            <person name="Baumgarten S."/>
            <person name="Simakov O."/>
            <person name="Wilson M."/>
            <person name="Piel J."/>
            <person name="Ashoor H."/>
            <person name="Bougouffa S."/>
            <person name="Bajic V.B."/>
            <person name="Ryu T."/>
            <person name="Ravasi T."/>
            <person name="Bayer T."/>
            <person name="Micklem G."/>
            <person name="Kim H."/>
            <person name="Bhak J."/>
            <person name="Lajeunesse T.C."/>
            <person name="Voolstra C.R."/>
        </authorList>
    </citation>
    <scope>NUCLEOTIDE SEQUENCE [LARGE SCALE GENOMIC DNA]</scope>
    <source>
        <strain evidence="2 3">CCMP2467</strain>
    </source>
</reference>
<dbReference type="PROSITE" id="PS50096">
    <property type="entry name" value="IQ"/>
    <property type="match status" value="1"/>
</dbReference>